<feature type="region of interest" description="Disordered" evidence="1">
    <location>
        <begin position="220"/>
        <end position="242"/>
    </location>
</feature>
<reference evidence="2 3" key="1">
    <citation type="submission" date="2024-04" db="EMBL/GenBank/DDBJ databases">
        <authorList>
            <person name="Waldvogel A.-M."/>
            <person name="Schoenle A."/>
        </authorList>
    </citation>
    <scope>NUCLEOTIDE SEQUENCE [LARGE SCALE GENOMIC DNA]</scope>
</reference>
<feature type="compositionally biased region" description="Polar residues" evidence="1">
    <location>
        <begin position="176"/>
        <end position="188"/>
    </location>
</feature>
<keyword evidence="3" id="KW-1185">Reference proteome</keyword>
<dbReference type="Proteomes" id="UP001497482">
    <property type="component" value="Chromosome 8"/>
</dbReference>
<sequence length="242" mass="25866">MSGAKGFHIEHPHVSYETALSACLYAFTSAPSPPHFPPMCYSGKNGALVGVSTVKVRRLRIGLGLTLITTGTVRLLIIGGLQESVCNEGAQLSSGTQTHARIPTQMPRHFILAPMHLLTPVLMQELHSGTQRRALGAPHAAVGLTFCLCFFCSSHARTDAHLPPTPSDAAHHTDLRTSLPTDTANTAQTSQRCPLLAVHSDQTHAMDQSSVFEVICSREGSSAAGQPGHKTERAMSRAKQMS</sequence>
<protein>
    <submittedName>
        <fullName evidence="2">Uncharacterized protein</fullName>
    </submittedName>
</protein>
<evidence type="ECO:0000256" key="1">
    <source>
        <dbReference type="SAM" id="MobiDB-lite"/>
    </source>
</evidence>
<proteinExistence type="predicted"/>
<organism evidence="2 3">
    <name type="scientific">Knipowitschia caucasica</name>
    <name type="common">Caucasian dwarf goby</name>
    <name type="synonym">Pomatoschistus caucasicus</name>
    <dbReference type="NCBI Taxonomy" id="637954"/>
    <lineage>
        <taxon>Eukaryota</taxon>
        <taxon>Metazoa</taxon>
        <taxon>Chordata</taxon>
        <taxon>Craniata</taxon>
        <taxon>Vertebrata</taxon>
        <taxon>Euteleostomi</taxon>
        <taxon>Actinopterygii</taxon>
        <taxon>Neopterygii</taxon>
        <taxon>Teleostei</taxon>
        <taxon>Neoteleostei</taxon>
        <taxon>Acanthomorphata</taxon>
        <taxon>Gobiaria</taxon>
        <taxon>Gobiiformes</taxon>
        <taxon>Gobioidei</taxon>
        <taxon>Gobiidae</taxon>
        <taxon>Gobiinae</taxon>
        <taxon>Knipowitschia</taxon>
    </lineage>
</organism>
<dbReference type="EMBL" id="OZ035830">
    <property type="protein sequence ID" value="CAL1613333.1"/>
    <property type="molecule type" value="Genomic_DNA"/>
</dbReference>
<accession>A0AAV2MJ17</accession>
<feature type="region of interest" description="Disordered" evidence="1">
    <location>
        <begin position="163"/>
        <end position="188"/>
    </location>
</feature>
<gene>
    <name evidence="2" type="ORF">KC01_LOCUS39565</name>
</gene>
<evidence type="ECO:0000313" key="3">
    <source>
        <dbReference type="Proteomes" id="UP001497482"/>
    </source>
</evidence>
<name>A0AAV2MJ17_KNICA</name>
<dbReference type="AlphaFoldDB" id="A0AAV2MJ17"/>
<evidence type="ECO:0000313" key="2">
    <source>
        <dbReference type="EMBL" id="CAL1613333.1"/>
    </source>
</evidence>